<organism evidence="3 4">
    <name type="scientific">Reticulomyxa filosa</name>
    <dbReference type="NCBI Taxonomy" id="46433"/>
    <lineage>
        <taxon>Eukaryota</taxon>
        <taxon>Sar</taxon>
        <taxon>Rhizaria</taxon>
        <taxon>Retaria</taxon>
        <taxon>Foraminifera</taxon>
        <taxon>Monothalamids</taxon>
        <taxon>Reticulomyxidae</taxon>
        <taxon>Reticulomyxa</taxon>
    </lineage>
</organism>
<accession>X6MJ83</accession>
<feature type="compositionally biased region" description="Basic and acidic residues" evidence="2">
    <location>
        <begin position="111"/>
        <end position="146"/>
    </location>
</feature>
<dbReference type="AlphaFoldDB" id="X6MJ83"/>
<evidence type="ECO:0000256" key="1">
    <source>
        <dbReference type="SAM" id="Coils"/>
    </source>
</evidence>
<reference evidence="3 4" key="1">
    <citation type="journal article" date="2013" name="Curr. Biol.">
        <title>The Genome of the Foraminiferan Reticulomyxa filosa.</title>
        <authorList>
            <person name="Glockner G."/>
            <person name="Hulsmann N."/>
            <person name="Schleicher M."/>
            <person name="Noegel A.A."/>
            <person name="Eichinger L."/>
            <person name="Gallinger C."/>
            <person name="Pawlowski J."/>
            <person name="Sierra R."/>
            <person name="Euteneuer U."/>
            <person name="Pillet L."/>
            <person name="Moustafa A."/>
            <person name="Platzer M."/>
            <person name="Groth M."/>
            <person name="Szafranski K."/>
            <person name="Schliwa M."/>
        </authorList>
    </citation>
    <scope>NUCLEOTIDE SEQUENCE [LARGE SCALE GENOMIC DNA]</scope>
</reference>
<keyword evidence="4" id="KW-1185">Reference proteome</keyword>
<feature type="region of interest" description="Disordered" evidence="2">
    <location>
        <begin position="104"/>
        <end position="146"/>
    </location>
</feature>
<evidence type="ECO:0000313" key="4">
    <source>
        <dbReference type="Proteomes" id="UP000023152"/>
    </source>
</evidence>
<evidence type="ECO:0000256" key="2">
    <source>
        <dbReference type="SAM" id="MobiDB-lite"/>
    </source>
</evidence>
<comment type="caution">
    <text evidence="3">The sequence shown here is derived from an EMBL/GenBank/DDBJ whole genome shotgun (WGS) entry which is preliminary data.</text>
</comment>
<feature type="coiled-coil region" evidence="1">
    <location>
        <begin position="184"/>
        <end position="249"/>
    </location>
</feature>
<sequence>MDQTSVETSATETTNEKDDDWTERTESEYEQLKLLLETTKQEKESLLYKIETLEADNERLKSREGYLMMEVTSAENDISQHKEKERQLTDELETMKFRLQIIESTNDEDLDHANENEEEQKQEGEKRAKQQEDHDQESLHSEKEEQSSWQQKYEELFLVKFVFFFLKPLFLKKKKKDNDKLKKKKKLQKIHEEMSKDYERLKEEHAMLNERTQGLEDDNGRVMEQLRHLVSMQVENEQMQLQLERLKRKSIEMYHPTDGEKKKRGASRKGHVKKNKTSNIYNQVVFCFVVRGAKQMKSGQEGAGMTVINRFRTKSITNESVSYTRHHSNLGDLRLSQTDFFEMTPGVDSEFL</sequence>
<proteinExistence type="predicted"/>
<evidence type="ECO:0000313" key="3">
    <source>
        <dbReference type="EMBL" id="ETO13894.1"/>
    </source>
</evidence>
<dbReference type="Proteomes" id="UP000023152">
    <property type="component" value="Unassembled WGS sequence"/>
</dbReference>
<feature type="region of interest" description="Disordered" evidence="2">
    <location>
        <begin position="1"/>
        <end position="25"/>
    </location>
</feature>
<feature type="compositionally biased region" description="Polar residues" evidence="2">
    <location>
        <begin position="1"/>
        <end position="13"/>
    </location>
</feature>
<gene>
    <name evidence="3" type="ORF">RFI_23473</name>
</gene>
<feature type="non-terminal residue" evidence="3">
    <location>
        <position position="352"/>
    </location>
</feature>
<keyword evidence="1" id="KW-0175">Coiled coil</keyword>
<dbReference type="EMBL" id="ASPP01020336">
    <property type="protein sequence ID" value="ETO13894.1"/>
    <property type="molecule type" value="Genomic_DNA"/>
</dbReference>
<protein>
    <submittedName>
        <fullName evidence="3">Uncharacterized protein</fullName>
    </submittedName>
</protein>
<name>X6MJ83_RETFI</name>